<dbReference type="PRINTS" id="PR00070">
    <property type="entry name" value="DHFR"/>
</dbReference>
<dbReference type="PROSITE" id="PS51330">
    <property type="entry name" value="DHFR_2"/>
    <property type="match status" value="1"/>
</dbReference>
<dbReference type="Pfam" id="PF00186">
    <property type="entry name" value="DHFR_1"/>
    <property type="match status" value="1"/>
</dbReference>
<comment type="similarity">
    <text evidence="2 7 8">Belongs to the dihydrofolate reductase family.</text>
</comment>
<dbReference type="RefSeq" id="WP_252673635.1">
    <property type="nucleotide sequence ID" value="NZ_CP099547.1"/>
</dbReference>
<evidence type="ECO:0000256" key="6">
    <source>
        <dbReference type="ARBA" id="ARBA00023002"/>
    </source>
</evidence>
<keyword evidence="11" id="KW-1185">Reference proteome</keyword>
<evidence type="ECO:0000256" key="8">
    <source>
        <dbReference type="RuleBase" id="RU004474"/>
    </source>
</evidence>
<evidence type="ECO:0000256" key="5">
    <source>
        <dbReference type="ARBA" id="ARBA00022857"/>
    </source>
</evidence>
<evidence type="ECO:0000313" key="11">
    <source>
        <dbReference type="Proteomes" id="UP001056109"/>
    </source>
</evidence>
<comment type="catalytic activity">
    <reaction evidence="7">
        <text>(6S)-5,6,7,8-tetrahydrofolate + NADP(+) = 7,8-dihydrofolate + NADPH + H(+)</text>
        <dbReference type="Rhea" id="RHEA:15009"/>
        <dbReference type="ChEBI" id="CHEBI:15378"/>
        <dbReference type="ChEBI" id="CHEBI:57451"/>
        <dbReference type="ChEBI" id="CHEBI:57453"/>
        <dbReference type="ChEBI" id="CHEBI:57783"/>
        <dbReference type="ChEBI" id="CHEBI:58349"/>
        <dbReference type="EC" id="1.5.1.3"/>
    </reaction>
</comment>
<comment type="function">
    <text evidence="7">Key enzyme in folate metabolism. Catalyzes an essential reaction for de novo glycine and purine synthesis, and for DNA precursor synthesis.</text>
</comment>
<evidence type="ECO:0000256" key="4">
    <source>
        <dbReference type="ARBA" id="ARBA00022563"/>
    </source>
</evidence>
<dbReference type="InterPro" id="IPR017925">
    <property type="entry name" value="DHFR_CS"/>
</dbReference>
<dbReference type="EMBL" id="CP099547">
    <property type="protein sequence ID" value="USR79774.1"/>
    <property type="molecule type" value="Genomic_DNA"/>
</dbReference>
<dbReference type="PANTHER" id="PTHR48069">
    <property type="entry name" value="DIHYDROFOLATE REDUCTASE"/>
    <property type="match status" value="1"/>
</dbReference>
<gene>
    <name evidence="10" type="ORF">NG665_01930</name>
</gene>
<dbReference type="InterPro" id="IPR024072">
    <property type="entry name" value="DHFR-like_dom_sf"/>
</dbReference>
<keyword evidence="6 7" id="KW-0560">Oxidoreductase</keyword>
<dbReference type="EC" id="1.5.1.3" evidence="3 7"/>
<evidence type="ECO:0000256" key="3">
    <source>
        <dbReference type="ARBA" id="ARBA00012856"/>
    </source>
</evidence>
<proteinExistence type="inferred from homology"/>
<dbReference type="InterPro" id="IPR001796">
    <property type="entry name" value="DHFR_dom"/>
</dbReference>
<accession>A0ABY5AHV3</accession>
<evidence type="ECO:0000259" key="9">
    <source>
        <dbReference type="PROSITE" id="PS51330"/>
    </source>
</evidence>
<protein>
    <recommendedName>
        <fullName evidence="3 7">Dihydrofolate reductase</fullName>
        <ecNumber evidence="3 7">1.5.1.3</ecNumber>
    </recommendedName>
</protein>
<dbReference type="PROSITE" id="PS00075">
    <property type="entry name" value="DHFR_1"/>
    <property type="match status" value="1"/>
</dbReference>
<dbReference type="SUPFAM" id="SSF53597">
    <property type="entry name" value="Dihydrofolate reductase-like"/>
    <property type="match status" value="1"/>
</dbReference>
<dbReference type="CDD" id="cd00209">
    <property type="entry name" value="DHFR"/>
    <property type="match status" value="1"/>
</dbReference>
<reference evidence="10" key="1">
    <citation type="submission" date="2022-06" db="EMBL/GenBank/DDBJ databases">
        <title>Complete Genome Sequence of Arcanobacterium pinnipediorum strain DSM 28752 isolated from a harbour seal.</title>
        <authorList>
            <person name="Borowiak M."/>
            <person name="Kreitlow A."/>
            <person name="Alssahen M."/>
            <person name="Malorny B."/>
            <person name="Laemmler C."/>
            <person name="Prenger-Berninghoff E."/>
            <person name="Siebert U."/>
            <person name="Ploetz M."/>
            <person name="Abdulmawjood A."/>
        </authorList>
    </citation>
    <scope>NUCLEOTIDE SEQUENCE</scope>
    <source>
        <strain evidence="10">DSM 28752</strain>
    </source>
</reference>
<organism evidence="10 11">
    <name type="scientific">Arcanobacterium pinnipediorum</name>
    <dbReference type="NCBI Taxonomy" id="1503041"/>
    <lineage>
        <taxon>Bacteria</taxon>
        <taxon>Bacillati</taxon>
        <taxon>Actinomycetota</taxon>
        <taxon>Actinomycetes</taxon>
        <taxon>Actinomycetales</taxon>
        <taxon>Actinomycetaceae</taxon>
        <taxon>Arcanobacterium</taxon>
    </lineage>
</organism>
<dbReference type="Gene3D" id="3.40.430.10">
    <property type="entry name" value="Dihydrofolate Reductase, subunit A"/>
    <property type="match status" value="1"/>
</dbReference>
<dbReference type="PIRSF" id="PIRSF000194">
    <property type="entry name" value="DHFR"/>
    <property type="match status" value="1"/>
</dbReference>
<dbReference type="InterPro" id="IPR012259">
    <property type="entry name" value="DHFR"/>
</dbReference>
<evidence type="ECO:0000256" key="7">
    <source>
        <dbReference type="PIRNR" id="PIRNR000194"/>
    </source>
</evidence>
<evidence type="ECO:0000313" key="10">
    <source>
        <dbReference type="EMBL" id="USR79774.1"/>
    </source>
</evidence>
<sequence length="192" mass="21640">MRSENTMRIGAIWAQGHGRALGKDGTIPWHLPEDLRLFRQITTGHPVIMGRSTWESLPERMRPLPQRTNIVLTRTKDYRTPGAHRANSIDQALDIADNQGSDFCWIIGGAQIYQAFLEHCDLIVVTKIDLEVPDADTFAPHIPREWMSHCSTQLTSISQITYQICSYTNPASAISNADINQLLPHISFHPTL</sequence>
<keyword evidence="5 7" id="KW-0521">NADP</keyword>
<keyword evidence="4 7" id="KW-0554">One-carbon metabolism</keyword>
<name>A0ABY5AHV3_9ACTO</name>
<evidence type="ECO:0000256" key="2">
    <source>
        <dbReference type="ARBA" id="ARBA00009539"/>
    </source>
</evidence>
<comment type="pathway">
    <text evidence="1 7">Cofactor biosynthesis; tetrahydrofolate biosynthesis; 5,6,7,8-tetrahydrofolate from 7,8-dihydrofolate: step 1/1.</text>
</comment>
<dbReference type="Proteomes" id="UP001056109">
    <property type="component" value="Chromosome"/>
</dbReference>
<dbReference type="PANTHER" id="PTHR48069:SF3">
    <property type="entry name" value="DIHYDROFOLATE REDUCTASE"/>
    <property type="match status" value="1"/>
</dbReference>
<evidence type="ECO:0000256" key="1">
    <source>
        <dbReference type="ARBA" id="ARBA00004903"/>
    </source>
</evidence>
<feature type="domain" description="DHFR" evidence="9">
    <location>
        <begin position="8"/>
        <end position="192"/>
    </location>
</feature>